<dbReference type="InterPro" id="IPR035979">
    <property type="entry name" value="RBD_domain_sf"/>
</dbReference>
<dbReference type="OrthoDB" id="6357136at2759"/>
<dbReference type="InParanoid" id="A0A151ZCJ6"/>
<evidence type="ECO:0000256" key="2">
    <source>
        <dbReference type="SAM" id="MobiDB-lite"/>
    </source>
</evidence>
<proteinExistence type="predicted"/>
<dbReference type="GO" id="GO:0003676">
    <property type="term" value="F:nucleic acid binding"/>
    <property type="evidence" value="ECO:0007669"/>
    <property type="project" value="InterPro"/>
</dbReference>
<dbReference type="AlphaFoldDB" id="A0A151ZCJ6"/>
<name>A0A151ZCJ6_TIELA</name>
<keyword evidence="4" id="KW-1185">Reference proteome</keyword>
<dbReference type="FunCoup" id="A0A151ZCJ6">
    <property type="interactions" value="372"/>
</dbReference>
<evidence type="ECO:0000256" key="1">
    <source>
        <dbReference type="SAM" id="Coils"/>
    </source>
</evidence>
<feature type="coiled-coil region" evidence="1">
    <location>
        <begin position="395"/>
        <end position="429"/>
    </location>
</feature>
<comment type="caution">
    <text evidence="3">The sequence shown here is derived from an EMBL/GenBank/DDBJ whole genome shotgun (WGS) entry which is preliminary data.</text>
</comment>
<evidence type="ECO:0000313" key="3">
    <source>
        <dbReference type="EMBL" id="KYQ91672.1"/>
    </source>
</evidence>
<dbReference type="Proteomes" id="UP000076078">
    <property type="component" value="Unassembled WGS sequence"/>
</dbReference>
<gene>
    <name evidence="3" type="ORF">DLAC_07448</name>
</gene>
<dbReference type="EMBL" id="LODT01000034">
    <property type="protein sequence ID" value="KYQ91672.1"/>
    <property type="molecule type" value="Genomic_DNA"/>
</dbReference>
<sequence>MMHKLTSNSNKFVLIYRSYCTSTLNSSMSSASSPLFSQLFPKSELMVDPSQTEIFSKEPMADNAFLNSVRKNKAKKPVSEESTSSQQKVDTMNFNSKFETPYFQTVKPTTQQQPQQNVYRDLQGEIEANAMLQQAMSTQSQTYDKSIQELVEKHQFVFDESLPTVMEMYTLLYKEHKLQQKQQTTDNQLESVFLFLENVPKNIPMSTIREMLRENCKETELSNIHCERVFDNTLSGNNNGVYVTFSIPNIPQLKDSILKKFNLFGVYSGGLRFKYINVDNMKTIKLSNLDIDMTEQIFLKMFRDNWIGNSESNFKVFFPQSGLKPHSLVQPKHNGTCYITLGSHEKALSVFQFLNKLYLKKKPFISWSRSILSDNSPQSELMKRIYKVKSKKIGEIELMKQILDLKTKVKELESQLDKTLSKKKSSKASL</sequence>
<dbReference type="SUPFAM" id="SSF54928">
    <property type="entry name" value="RNA-binding domain, RBD"/>
    <property type="match status" value="1"/>
</dbReference>
<keyword evidence="1" id="KW-0175">Coiled coil</keyword>
<reference evidence="3 4" key="1">
    <citation type="submission" date="2015-12" db="EMBL/GenBank/DDBJ databases">
        <title>Dictyostelia acquired genes for synthesis and detection of signals that induce cell-type specialization by lateral gene transfer from prokaryotes.</title>
        <authorList>
            <person name="Gloeckner G."/>
            <person name="Schaap P."/>
        </authorList>
    </citation>
    <scope>NUCLEOTIDE SEQUENCE [LARGE SCALE GENOMIC DNA]</scope>
    <source>
        <strain evidence="3 4">TK</strain>
    </source>
</reference>
<protein>
    <submittedName>
        <fullName evidence="3">Uncharacterized protein</fullName>
    </submittedName>
</protein>
<organism evidence="3 4">
    <name type="scientific">Tieghemostelium lacteum</name>
    <name type="common">Slime mold</name>
    <name type="synonym">Dictyostelium lacteum</name>
    <dbReference type="NCBI Taxonomy" id="361077"/>
    <lineage>
        <taxon>Eukaryota</taxon>
        <taxon>Amoebozoa</taxon>
        <taxon>Evosea</taxon>
        <taxon>Eumycetozoa</taxon>
        <taxon>Dictyostelia</taxon>
        <taxon>Dictyosteliales</taxon>
        <taxon>Raperosteliaceae</taxon>
        <taxon>Tieghemostelium</taxon>
    </lineage>
</organism>
<accession>A0A151ZCJ6</accession>
<feature type="region of interest" description="Disordered" evidence="2">
    <location>
        <begin position="69"/>
        <end position="88"/>
    </location>
</feature>
<evidence type="ECO:0000313" key="4">
    <source>
        <dbReference type="Proteomes" id="UP000076078"/>
    </source>
</evidence>